<dbReference type="GO" id="GO:0016301">
    <property type="term" value="F:kinase activity"/>
    <property type="evidence" value="ECO:0007669"/>
    <property type="project" value="UniProtKB-KW"/>
</dbReference>
<dbReference type="GO" id="GO:0005524">
    <property type="term" value="F:ATP binding"/>
    <property type="evidence" value="ECO:0007669"/>
    <property type="project" value="UniProtKB-KW"/>
</dbReference>
<dbReference type="InterPro" id="IPR029016">
    <property type="entry name" value="GAF-like_dom_sf"/>
</dbReference>
<keyword evidence="4" id="KW-0808">Transferase</keyword>
<dbReference type="InterPro" id="IPR013515">
    <property type="entry name" value="Phytochrome_cen-reg"/>
</dbReference>
<dbReference type="Gene3D" id="3.30.450.40">
    <property type="match status" value="1"/>
</dbReference>
<dbReference type="InterPro" id="IPR013654">
    <property type="entry name" value="PAS_2"/>
</dbReference>
<feature type="domain" description="Phytochrome chromophore attachment site" evidence="11">
    <location>
        <begin position="143"/>
        <end position="286"/>
    </location>
</feature>
<dbReference type="PROSITE" id="PS50046">
    <property type="entry name" value="PHYTOCHROME_2"/>
    <property type="match status" value="1"/>
</dbReference>
<dbReference type="SUPFAM" id="SSF55785">
    <property type="entry name" value="PYP-like sensor domain (PAS domain)"/>
    <property type="match status" value="1"/>
</dbReference>
<comment type="caution">
    <text evidence="12">The sequence shown here is derived from an EMBL/GenBank/DDBJ whole genome shotgun (WGS) entry which is preliminary data.</text>
</comment>
<keyword evidence="8" id="KW-0157">Chromophore</keyword>
<evidence type="ECO:0000256" key="5">
    <source>
        <dbReference type="ARBA" id="ARBA00022741"/>
    </source>
</evidence>
<keyword evidence="2" id="KW-0597">Phosphoprotein</keyword>
<keyword evidence="6" id="KW-0418">Kinase</keyword>
<dbReference type="Pfam" id="PF08446">
    <property type="entry name" value="PAS_2"/>
    <property type="match status" value="1"/>
</dbReference>
<keyword evidence="1" id="KW-0600">Photoreceptor protein</keyword>
<dbReference type="PRINTS" id="PR01033">
    <property type="entry name" value="PHYTOCHROME"/>
</dbReference>
<evidence type="ECO:0000256" key="6">
    <source>
        <dbReference type="ARBA" id="ARBA00022777"/>
    </source>
</evidence>
<evidence type="ECO:0000313" key="12">
    <source>
        <dbReference type="EMBL" id="KYG64908.1"/>
    </source>
</evidence>
<dbReference type="Gene3D" id="3.30.450.20">
    <property type="entry name" value="PAS domain"/>
    <property type="match status" value="1"/>
</dbReference>
<keyword evidence="13" id="KW-1185">Reference proteome</keyword>
<dbReference type="GO" id="GO:0009881">
    <property type="term" value="F:photoreceptor activity"/>
    <property type="evidence" value="ECO:0007669"/>
    <property type="project" value="UniProtKB-KW"/>
</dbReference>
<protein>
    <recommendedName>
        <fullName evidence="11">Phytochrome chromophore attachment site domain-containing protein</fullName>
    </recommendedName>
</protein>
<dbReference type="RefSeq" id="WP_061835419.1">
    <property type="nucleotide sequence ID" value="NZ_LUKE01000002.1"/>
</dbReference>
<evidence type="ECO:0000256" key="1">
    <source>
        <dbReference type="ARBA" id="ARBA00022543"/>
    </source>
</evidence>
<proteinExistence type="predicted"/>
<evidence type="ECO:0000259" key="11">
    <source>
        <dbReference type="PROSITE" id="PS50046"/>
    </source>
</evidence>
<evidence type="ECO:0000256" key="10">
    <source>
        <dbReference type="ARBA" id="ARBA00023170"/>
    </source>
</evidence>
<dbReference type="Pfam" id="PF01590">
    <property type="entry name" value="GAF"/>
    <property type="match status" value="1"/>
</dbReference>
<dbReference type="InterPro" id="IPR016132">
    <property type="entry name" value="Phyto_chromo_attachment"/>
</dbReference>
<dbReference type="EMBL" id="LUKE01000002">
    <property type="protein sequence ID" value="KYG64908.1"/>
    <property type="molecule type" value="Genomic_DNA"/>
</dbReference>
<dbReference type="Gene3D" id="3.30.450.270">
    <property type="match status" value="1"/>
</dbReference>
<dbReference type="Pfam" id="PF00360">
    <property type="entry name" value="PHY"/>
    <property type="match status" value="1"/>
</dbReference>
<gene>
    <name evidence="12" type="ORF">AZI86_11965</name>
</gene>
<dbReference type="InterPro" id="IPR035965">
    <property type="entry name" value="PAS-like_dom_sf"/>
</dbReference>
<dbReference type="GO" id="GO:0006355">
    <property type="term" value="P:regulation of DNA-templated transcription"/>
    <property type="evidence" value="ECO:0007669"/>
    <property type="project" value="InterPro"/>
</dbReference>
<dbReference type="Proteomes" id="UP000075320">
    <property type="component" value="Unassembled WGS sequence"/>
</dbReference>
<keyword evidence="5" id="KW-0547">Nucleotide-binding</keyword>
<reference evidence="12 13" key="1">
    <citation type="submission" date="2016-03" db="EMBL/GenBank/DDBJ databases">
        <authorList>
            <person name="Ploux O."/>
        </authorList>
    </citation>
    <scope>NUCLEOTIDE SEQUENCE [LARGE SCALE GENOMIC DNA]</scope>
    <source>
        <strain evidence="12 13">R0</strain>
    </source>
</reference>
<keyword evidence="3" id="KW-0716">Sensory transduction</keyword>
<dbReference type="InterPro" id="IPR003018">
    <property type="entry name" value="GAF"/>
</dbReference>
<evidence type="ECO:0000256" key="2">
    <source>
        <dbReference type="ARBA" id="ARBA00022553"/>
    </source>
</evidence>
<dbReference type="SUPFAM" id="SSF55781">
    <property type="entry name" value="GAF domain-like"/>
    <property type="match status" value="2"/>
</dbReference>
<evidence type="ECO:0000313" key="13">
    <source>
        <dbReference type="Proteomes" id="UP000075320"/>
    </source>
</evidence>
<dbReference type="InterPro" id="IPR001294">
    <property type="entry name" value="Phytochrome"/>
</dbReference>
<evidence type="ECO:0000256" key="3">
    <source>
        <dbReference type="ARBA" id="ARBA00022606"/>
    </source>
</evidence>
<keyword evidence="7" id="KW-0067">ATP-binding</keyword>
<dbReference type="GO" id="GO:0000160">
    <property type="term" value="P:phosphorelay signal transduction system"/>
    <property type="evidence" value="ECO:0007669"/>
    <property type="project" value="UniProtKB-KW"/>
</dbReference>
<keyword evidence="9" id="KW-0902">Two-component regulatory system</keyword>
<dbReference type="GO" id="GO:0009584">
    <property type="term" value="P:detection of visible light"/>
    <property type="evidence" value="ECO:0007669"/>
    <property type="project" value="InterPro"/>
</dbReference>
<dbReference type="AlphaFoldDB" id="A0A150WLV3"/>
<dbReference type="OrthoDB" id="9760752at2"/>
<evidence type="ECO:0000256" key="8">
    <source>
        <dbReference type="ARBA" id="ARBA00022991"/>
    </source>
</evidence>
<evidence type="ECO:0000256" key="9">
    <source>
        <dbReference type="ARBA" id="ARBA00023012"/>
    </source>
</evidence>
<keyword evidence="10" id="KW-0675">Receptor</keyword>
<evidence type="ECO:0000256" key="4">
    <source>
        <dbReference type="ARBA" id="ARBA00022679"/>
    </source>
</evidence>
<organism evidence="12 13">
    <name type="scientific">Bdellovibrio bacteriovorus</name>
    <dbReference type="NCBI Taxonomy" id="959"/>
    <lineage>
        <taxon>Bacteria</taxon>
        <taxon>Pseudomonadati</taxon>
        <taxon>Bdellovibrionota</taxon>
        <taxon>Bdellovibrionia</taxon>
        <taxon>Bdellovibrionales</taxon>
        <taxon>Pseudobdellovibrionaceae</taxon>
        <taxon>Bdellovibrio</taxon>
    </lineage>
</organism>
<dbReference type="InterPro" id="IPR043150">
    <property type="entry name" value="Phytochrome_PHY_sf"/>
</dbReference>
<dbReference type="PANTHER" id="PTHR43065:SF10">
    <property type="entry name" value="PEROXIDE STRESS-ACTIVATED HISTIDINE KINASE MAK3"/>
    <property type="match status" value="1"/>
</dbReference>
<dbReference type="PANTHER" id="PTHR43065">
    <property type="entry name" value="SENSOR HISTIDINE KINASE"/>
    <property type="match status" value="1"/>
</dbReference>
<sequence length="522" mass="58334">MPEISLRIGDLQECNNEQIHLSGAVQGHGALMMFSADERIQAISKNVAAVLDLGQRNILGAKLSHVLPEEFVQNILALQKQHPWRSKGMYLTTPIGKSKFDVYMFSSGNYFGLEFEPLRESAEFFESQNVLQDFMAEVKEARTVVDLTSVACRYIRQVAGIDRVMMYRFLPPSWHGEVIAEDRVMGSHSFLYHRFPSSDIPKPARDLYLRNKVRLITDSQGHISAIEPKENPETGKVWDLSDSRLRSVSPIHIEYLKNMGVAGSMSFAVIVKGSLWGLIACHSSKPFTMTNAHRAICCAIADVVSSQATLMEDLEGHLLRSSFDARLRKIIEMTLISKDILGGLLKQHALLMETFNATGVAICNAQTQDISGLVPAGSLLKDLYAKIIDEMKKTEKEVFAINSLTTIMPDIASKLKMACGVLAVRIHDKEDSLLMIFRPEQVRMITWGGDPVKSLEKKNFSGQINPRASFESWQEKIENQSIPWSSHELDGVSFMKEVLFDSALVKKGAIDMLTESLKGRPS</sequence>
<evidence type="ECO:0000256" key="7">
    <source>
        <dbReference type="ARBA" id="ARBA00022840"/>
    </source>
</evidence>
<accession>A0A150WLV3</accession>
<name>A0A150WLV3_BDEBC</name>